<dbReference type="AlphaFoldDB" id="A0A1C6UFA8"/>
<evidence type="ECO:0000313" key="1">
    <source>
        <dbReference type="EMBL" id="SCL52662.1"/>
    </source>
</evidence>
<accession>A0A1C6UFA8</accession>
<dbReference type="RefSeq" id="WP_091435955.1">
    <property type="nucleotide sequence ID" value="NZ_BMMJ01000004.1"/>
</dbReference>
<name>A0A1C6UFA8_9ACTN</name>
<proteinExistence type="predicted"/>
<dbReference type="EMBL" id="FMIA01000002">
    <property type="protein sequence ID" value="SCL52662.1"/>
    <property type="molecule type" value="Genomic_DNA"/>
</dbReference>
<dbReference type="STRING" id="683228.GA0070617_2144"/>
<reference evidence="1 2" key="1">
    <citation type="submission" date="2016-06" db="EMBL/GenBank/DDBJ databases">
        <authorList>
            <person name="Kjaerup R.B."/>
            <person name="Dalgaard T.S."/>
            <person name="Juul-Madsen H.R."/>
        </authorList>
    </citation>
    <scope>NUCLEOTIDE SEQUENCE [LARGE SCALE GENOMIC DNA]</scope>
    <source>
        <strain evidence="1 2">DSM 45577</strain>
    </source>
</reference>
<dbReference type="Proteomes" id="UP000198937">
    <property type="component" value="Unassembled WGS sequence"/>
</dbReference>
<dbReference type="OrthoDB" id="4225547at2"/>
<organism evidence="1 2">
    <name type="scientific">Micromonospora yangpuensis</name>
    <dbReference type="NCBI Taxonomy" id="683228"/>
    <lineage>
        <taxon>Bacteria</taxon>
        <taxon>Bacillati</taxon>
        <taxon>Actinomycetota</taxon>
        <taxon>Actinomycetes</taxon>
        <taxon>Micromonosporales</taxon>
        <taxon>Micromonosporaceae</taxon>
        <taxon>Micromonospora</taxon>
    </lineage>
</organism>
<evidence type="ECO:0000313" key="2">
    <source>
        <dbReference type="Proteomes" id="UP000198937"/>
    </source>
</evidence>
<protein>
    <submittedName>
        <fullName evidence="1">Uncharacterized protein</fullName>
    </submittedName>
</protein>
<sequence length="147" mass="15967">MTAHHPDLLDRLRAAGHQLPGTDAEPLGERLLDLQHAILRTTLDHAVRHLDGRHSEGASLLAKPQLQAQLADIAVELRESGLRCEIPAADPARLRWARHQRLTATGRRLLRLLGATSMLADGPGGDLHLVELLGNAYLHPGSVDDHG</sequence>
<keyword evidence="2" id="KW-1185">Reference proteome</keyword>
<gene>
    <name evidence="1" type="ORF">GA0070617_2144</name>
</gene>